<feature type="transmembrane region" description="Helical" evidence="8">
    <location>
        <begin position="1169"/>
        <end position="1189"/>
    </location>
</feature>
<keyword evidence="4 8" id="KW-1133">Transmembrane helix</keyword>
<dbReference type="Gene3D" id="1.10.287.620">
    <property type="entry name" value="Helix Hairpins"/>
    <property type="match status" value="1"/>
</dbReference>
<dbReference type="PANTHER" id="PTHR30287:SF1">
    <property type="entry name" value="INNER MEMBRANE PROTEIN"/>
    <property type="match status" value="1"/>
</dbReference>
<name>A0A8H2M5Z8_9FIRM</name>
<evidence type="ECO:0000313" key="10">
    <source>
        <dbReference type="EMBL" id="VFB17074.1"/>
    </source>
</evidence>
<protein>
    <submittedName>
        <fullName evidence="10">Myosin heavy chain</fullName>
    </submittedName>
</protein>
<gene>
    <name evidence="10" type="ORF">NCTC13150_01657</name>
</gene>
<evidence type="ECO:0000256" key="2">
    <source>
        <dbReference type="ARBA" id="ARBA00022475"/>
    </source>
</evidence>
<evidence type="ECO:0000256" key="1">
    <source>
        <dbReference type="ARBA" id="ARBA00004651"/>
    </source>
</evidence>
<reference evidence="10 11" key="1">
    <citation type="submission" date="2019-02" db="EMBL/GenBank/DDBJ databases">
        <authorList>
            <consortium name="Pathogen Informatics"/>
        </authorList>
    </citation>
    <scope>NUCLEOTIDE SEQUENCE [LARGE SCALE GENOMIC DNA]</scope>
    <source>
        <strain evidence="10 11">3012STDY7089603</strain>
    </source>
</reference>
<keyword evidence="2" id="KW-1003">Cell membrane</keyword>
<dbReference type="Pfam" id="PF02687">
    <property type="entry name" value="FtsX"/>
    <property type="match status" value="2"/>
</dbReference>
<dbReference type="RefSeq" id="WP_131749706.1">
    <property type="nucleotide sequence ID" value="NZ_CAACYI010000001.1"/>
</dbReference>
<dbReference type="GO" id="GO:0005886">
    <property type="term" value="C:plasma membrane"/>
    <property type="evidence" value="ECO:0007669"/>
    <property type="project" value="UniProtKB-SubCell"/>
</dbReference>
<accession>A0A8H2M5Z8</accession>
<feature type="region of interest" description="Disordered" evidence="7">
    <location>
        <begin position="256"/>
        <end position="277"/>
    </location>
</feature>
<feature type="compositionally biased region" description="Polar residues" evidence="7">
    <location>
        <begin position="460"/>
        <end position="476"/>
    </location>
</feature>
<dbReference type="EMBL" id="CAACYI010000001">
    <property type="protein sequence ID" value="VFB17074.1"/>
    <property type="molecule type" value="Genomic_DNA"/>
</dbReference>
<evidence type="ECO:0000256" key="4">
    <source>
        <dbReference type="ARBA" id="ARBA00022989"/>
    </source>
</evidence>
<evidence type="ECO:0000256" key="8">
    <source>
        <dbReference type="SAM" id="Phobius"/>
    </source>
</evidence>
<feature type="transmembrane region" description="Helical" evidence="8">
    <location>
        <begin position="939"/>
        <end position="962"/>
    </location>
</feature>
<feature type="region of interest" description="Disordered" evidence="7">
    <location>
        <begin position="424"/>
        <end position="506"/>
    </location>
</feature>
<keyword evidence="6" id="KW-0175">Coiled coil</keyword>
<feature type="compositionally biased region" description="Basic and acidic residues" evidence="7">
    <location>
        <begin position="611"/>
        <end position="655"/>
    </location>
</feature>
<dbReference type="PANTHER" id="PTHR30287">
    <property type="entry name" value="MEMBRANE COMPONENT OF PREDICTED ABC SUPERFAMILY METABOLITE UPTAKE TRANSPORTER"/>
    <property type="match status" value="1"/>
</dbReference>
<feature type="transmembrane region" description="Helical" evidence="8">
    <location>
        <begin position="861"/>
        <end position="884"/>
    </location>
</feature>
<feature type="region of interest" description="Disordered" evidence="7">
    <location>
        <begin position="312"/>
        <end position="336"/>
    </location>
</feature>
<evidence type="ECO:0000313" key="11">
    <source>
        <dbReference type="Proteomes" id="UP000377798"/>
    </source>
</evidence>
<dbReference type="InterPro" id="IPR003838">
    <property type="entry name" value="ABC3_permease_C"/>
</dbReference>
<feature type="compositionally biased region" description="Basic and acidic residues" evidence="7">
    <location>
        <begin position="439"/>
        <end position="450"/>
    </location>
</feature>
<feature type="region of interest" description="Disordered" evidence="7">
    <location>
        <begin position="599"/>
        <end position="655"/>
    </location>
</feature>
<feature type="region of interest" description="Disordered" evidence="7">
    <location>
        <begin position="681"/>
        <end position="720"/>
    </location>
</feature>
<dbReference type="Proteomes" id="UP000377798">
    <property type="component" value="Unassembled WGS sequence"/>
</dbReference>
<dbReference type="InterPro" id="IPR038766">
    <property type="entry name" value="Membrane_comp_ABC_pdt"/>
</dbReference>
<evidence type="ECO:0000256" key="6">
    <source>
        <dbReference type="SAM" id="Coils"/>
    </source>
</evidence>
<evidence type="ECO:0000256" key="5">
    <source>
        <dbReference type="ARBA" id="ARBA00023136"/>
    </source>
</evidence>
<feature type="transmembrane region" description="Helical" evidence="8">
    <location>
        <begin position="20"/>
        <end position="43"/>
    </location>
</feature>
<keyword evidence="3 8" id="KW-0812">Transmembrane</keyword>
<evidence type="ECO:0000256" key="3">
    <source>
        <dbReference type="ARBA" id="ARBA00022692"/>
    </source>
</evidence>
<keyword evidence="5 8" id="KW-0472">Membrane</keyword>
<organism evidence="10 11">
    <name type="scientific">Urinicoccus massiliensis</name>
    <dbReference type="NCBI Taxonomy" id="1723382"/>
    <lineage>
        <taxon>Bacteria</taxon>
        <taxon>Bacillati</taxon>
        <taxon>Bacillota</taxon>
        <taxon>Tissierellia</taxon>
        <taxon>Tissierellales</taxon>
        <taxon>Peptoniphilaceae</taxon>
        <taxon>Urinicoccus</taxon>
    </lineage>
</organism>
<keyword evidence="11" id="KW-1185">Reference proteome</keyword>
<evidence type="ECO:0000256" key="7">
    <source>
        <dbReference type="SAM" id="MobiDB-lite"/>
    </source>
</evidence>
<feature type="domain" description="ABC3 transporter permease C-terminal" evidence="9">
    <location>
        <begin position="1173"/>
        <end position="1281"/>
    </location>
</feature>
<feature type="transmembrane region" description="Helical" evidence="8">
    <location>
        <begin position="772"/>
        <end position="790"/>
    </location>
</feature>
<feature type="transmembrane region" description="Helical" evidence="8">
    <location>
        <begin position="1222"/>
        <end position="1244"/>
    </location>
</feature>
<evidence type="ECO:0000259" key="9">
    <source>
        <dbReference type="Pfam" id="PF02687"/>
    </source>
</evidence>
<sequence length="1299" mass="146495">MKPLNKDLVREIKKNFPRFVSIVLLVGLGVMVLVGLAAAGPLMRFNLEKKLDQAGMYDLFLSNPLGLEDQDIEQIAQLKGMEDVEFRYSLNRNIRGTNDAIHLLSLTKKWAKPLLIQGRLPSKSGELALDRDYATKKKIKIGDSISFKDVKNKYDLGQEERPMVRDDFVLVGLVDSAEYLQTIHKGNQEDGTALEGFAYVSPDDFKLDEPTDALIGLKGARSLKTDSKNYRNLVLAGRKNLEDLFSQRPKARLEAMKSEAQDKIKKGEDDLQSGKDKLQAAQDKLKAARKKLAQGEKDYQKGQKTLREEIAKGQGKIQKGQKDLDQGEKDLLANKNKLDDGEKKLKDSEKVLAEKEADYQAGREKYTRGLEEYQEGLDRIKTEEGRLIQGKKDLEENQAKLAQGQKDYQEGLAKLQAAQGEIQKNEESLRQARQALDQGKADLDRKKEELDQAQGAIDQGRSQAQKAKDPAQNTVQGLKKSLAEKRSQLAALEDSGGDQDKINQLKGGIQKDQAALDQAQKDLEAAKQDLANYDNQVADQQEKRAQWQERKKILDQKEALYQDGLKKLNKGKEELDYNQGRLRDSKAQLDQGLAQLDQGRKKLQDGQRQLDQGKAKLEDSQKTLKDAKETLDQGRAKLDQGKKDLDQGREDLEKGKSQYAQGLEKFQGAKAQLDQARKTLDQEKRKGQDRLNAAKKDLDTGRSKLKKGQRDYDEKAQEAQKDFDQAEVDIRNAKDLMTLLKRPMYTIYSRLSNPGIFNYMGYADSMDALVKLFPLFFFAISMLVSLTTMTRMVEEHRNYMGTLKALGFQRNQIAQKFYLYGLLAAIVGGIFGAILGNFFITPLIGNAYSTGTIVYPLEVKAYAWVILSSILVGLACTGLVAYIITRRSLKESAASLMRPKPPAQGNRIFLENFKAIWSRMTFLQKVTARNIFRYKIRMLMTLAGVTGCMALLVLGFGIHTAVFKLVDIQFKDLATYDMILIHEQLLSRESYDKMMDRLGQDPQIKNKVPVKLSTMTMETKKQGTRTISLMASQDKNFNGLIHLKRPRGQDLTLPDKGALVTEKLAREEGLKKGSILQVKDREGISRKIRIAGVVENYAGHYLYMTGDYYSQVMEEDYRDNGYLISLKNQSPQGKKDFIQDYQGYKAVLSISSFDQIKGMVENMVDSLNVVVGVILVVSATLALVVLYDLTNINIEERLQELSTIKVLGFYPREVTAYVYRETWALTLIGIFLGGFVGKLLHWGVLQVVVPDDAMLYPVLTWWNFLLPAAITLLISFLVMVLVHNYLKKVDMVEALKGVE</sequence>
<proteinExistence type="predicted"/>
<feature type="compositionally biased region" description="Basic and acidic residues" evidence="7">
    <location>
        <begin position="320"/>
        <end position="336"/>
    </location>
</feature>
<feature type="transmembrane region" description="Helical" evidence="8">
    <location>
        <begin position="817"/>
        <end position="841"/>
    </location>
</feature>
<feature type="transmembrane region" description="Helical" evidence="8">
    <location>
        <begin position="1264"/>
        <end position="1286"/>
    </location>
</feature>
<comment type="subcellular location">
    <subcellularLocation>
        <location evidence="1">Cell membrane</location>
        <topology evidence="1">Multi-pass membrane protein</topology>
    </subcellularLocation>
</comment>
<dbReference type="SUPFAM" id="SSF57997">
    <property type="entry name" value="Tropomyosin"/>
    <property type="match status" value="1"/>
</dbReference>
<feature type="coiled-coil region" evidence="6">
    <location>
        <begin position="338"/>
        <end position="383"/>
    </location>
</feature>
<comment type="caution">
    <text evidence="10">The sequence shown here is derived from an EMBL/GenBank/DDBJ whole genome shotgun (WGS) entry which is preliminary data.</text>
</comment>
<feature type="domain" description="ABC3 transporter permease C-terminal" evidence="9">
    <location>
        <begin position="772"/>
        <end position="892"/>
    </location>
</feature>